<evidence type="ECO:0000313" key="8">
    <source>
        <dbReference type="EMBL" id="AWB10454.1"/>
    </source>
</evidence>
<gene>
    <name evidence="8" type="ORF">TDSAC_1108</name>
</gene>
<dbReference type="InterPro" id="IPR051906">
    <property type="entry name" value="TolC-like"/>
</dbReference>
<protein>
    <submittedName>
        <fullName evidence="8">Outer membrane protein TolC</fullName>
    </submittedName>
</protein>
<evidence type="ECO:0000256" key="7">
    <source>
        <dbReference type="ARBA" id="ARBA00023237"/>
    </source>
</evidence>
<evidence type="ECO:0000256" key="3">
    <source>
        <dbReference type="ARBA" id="ARBA00022448"/>
    </source>
</evidence>
<keyword evidence="7" id="KW-0998">Cell outer membrane</keyword>
<dbReference type="KEGG" id="taci:TDSAC_1108"/>
<proteinExistence type="inferred from homology"/>
<keyword evidence="6" id="KW-0472">Membrane</keyword>
<dbReference type="EMBL" id="CP020921">
    <property type="protein sequence ID" value="AWB10454.1"/>
    <property type="molecule type" value="Genomic_DNA"/>
</dbReference>
<evidence type="ECO:0000256" key="1">
    <source>
        <dbReference type="ARBA" id="ARBA00004442"/>
    </source>
</evidence>
<evidence type="ECO:0000256" key="5">
    <source>
        <dbReference type="ARBA" id="ARBA00022692"/>
    </source>
</evidence>
<name>A0A2R4W157_THEAF</name>
<evidence type="ECO:0000256" key="4">
    <source>
        <dbReference type="ARBA" id="ARBA00022452"/>
    </source>
</evidence>
<sequence>MSLIARENKYIKRIVFSFLLFLISLLIYSLSPNLPTSYAADSNETNILTLEDALKIAKENNKTLQAQYYQMQSAKETYIQALGYRLPNITGSLNYERIRTMSTNNASYGSKDDFSYSLNANQLLYDFGATNSYIQSVYHTYKQSEKQYLDTLRQIEYQVKQSYLNVLSAKQLYDTAKEGLNLANLILKYTQSEFDVGLVARSDVLSAEVEVQNAKISLLNAKNQINVSLANLANVLGYDPRKSFTISQIAYKNSPKSISTSFADQIFSIAIKNRPDIAAIVESIDVANYTLKNLKSSLYPKINLVADYSRSDSKFPPENYSWFYGITATVTFYNGGQNISKIRQEQDTLNYLIKTKDNLEDSVKLAVWTDILNLNNAYSTFELSDAAVKSAEENLKVNEAQYKEGLNSIIDLTTARNNYIAAKNQRIINEYNYYLSLATLERDLGVKFFNIENY</sequence>
<keyword evidence="5" id="KW-0812">Transmembrane</keyword>
<accession>A0A2R4W157</accession>
<dbReference type="Pfam" id="PF02321">
    <property type="entry name" value="OEP"/>
    <property type="match status" value="2"/>
</dbReference>
<evidence type="ECO:0000313" key="9">
    <source>
        <dbReference type="Proteomes" id="UP000244792"/>
    </source>
</evidence>
<dbReference type="GO" id="GO:0009279">
    <property type="term" value="C:cell outer membrane"/>
    <property type="evidence" value="ECO:0007669"/>
    <property type="project" value="UniProtKB-SubCell"/>
</dbReference>
<dbReference type="Proteomes" id="UP000244792">
    <property type="component" value="Chromosome"/>
</dbReference>
<dbReference type="InterPro" id="IPR003423">
    <property type="entry name" value="OMP_efflux"/>
</dbReference>
<keyword evidence="4" id="KW-1134">Transmembrane beta strand</keyword>
<reference evidence="8 9" key="1">
    <citation type="submission" date="2017-04" db="EMBL/GenBank/DDBJ databases">
        <title>Genomic insights into metabolism of Thermodesulfobium acidiphilum.</title>
        <authorList>
            <person name="Toshchakov S.V."/>
            <person name="Frolov E.N."/>
            <person name="Kublanov I.V."/>
            <person name="Samarov N.I."/>
            <person name="Novikov A."/>
            <person name="Lebedinsky A.V."/>
            <person name="Bonch-Osmolovskaya E.A."/>
            <person name="Chernyh N.A."/>
        </authorList>
    </citation>
    <scope>NUCLEOTIDE SEQUENCE [LARGE SCALE GENOMIC DNA]</scope>
    <source>
        <strain evidence="8 9">3127-1</strain>
    </source>
</reference>
<comment type="similarity">
    <text evidence="2">Belongs to the outer membrane factor (OMF) (TC 1.B.17) family.</text>
</comment>
<dbReference type="GO" id="GO:1990281">
    <property type="term" value="C:efflux pump complex"/>
    <property type="evidence" value="ECO:0007669"/>
    <property type="project" value="TreeGrafter"/>
</dbReference>
<dbReference type="PANTHER" id="PTHR30026">
    <property type="entry name" value="OUTER MEMBRANE PROTEIN TOLC"/>
    <property type="match status" value="1"/>
</dbReference>
<keyword evidence="9" id="KW-1185">Reference proteome</keyword>
<dbReference type="Gene3D" id="1.20.1600.10">
    <property type="entry name" value="Outer membrane efflux proteins (OEP)"/>
    <property type="match status" value="1"/>
</dbReference>
<dbReference type="SUPFAM" id="SSF56954">
    <property type="entry name" value="Outer membrane efflux proteins (OEP)"/>
    <property type="match status" value="1"/>
</dbReference>
<dbReference type="GO" id="GO:0015288">
    <property type="term" value="F:porin activity"/>
    <property type="evidence" value="ECO:0007669"/>
    <property type="project" value="TreeGrafter"/>
</dbReference>
<dbReference type="OrthoDB" id="1727243at2"/>
<evidence type="ECO:0000256" key="2">
    <source>
        <dbReference type="ARBA" id="ARBA00007613"/>
    </source>
</evidence>
<dbReference type="GO" id="GO:0015562">
    <property type="term" value="F:efflux transmembrane transporter activity"/>
    <property type="evidence" value="ECO:0007669"/>
    <property type="project" value="InterPro"/>
</dbReference>
<dbReference type="RefSeq" id="WP_108309250.1">
    <property type="nucleotide sequence ID" value="NZ_CP020921.1"/>
</dbReference>
<dbReference type="AlphaFoldDB" id="A0A2R4W157"/>
<keyword evidence="3" id="KW-0813">Transport</keyword>
<comment type="subcellular location">
    <subcellularLocation>
        <location evidence="1">Cell outer membrane</location>
    </subcellularLocation>
</comment>
<evidence type="ECO:0000256" key="6">
    <source>
        <dbReference type="ARBA" id="ARBA00023136"/>
    </source>
</evidence>
<organism evidence="8 9">
    <name type="scientific">Thermodesulfobium acidiphilum</name>
    <dbReference type="NCBI Taxonomy" id="1794699"/>
    <lineage>
        <taxon>Bacteria</taxon>
        <taxon>Pseudomonadati</taxon>
        <taxon>Thermodesulfobiota</taxon>
        <taxon>Thermodesulfobiia</taxon>
        <taxon>Thermodesulfobiales</taxon>
        <taxon>Thermodesulfobiaceae</taxon>
        <taxon>Thermodesulfobium</taxon>
    </lineage>
</organism>
<dbReference type="PANTHER" id="PTHR30026:SF20">
    <property type="entry name" value="OUTER MEMBRANE PROTEIN TOLC"/>
    <property type="match status" value="1"/>
</dbReference>